<dbReference type="HOGENOM" id="CLU_042921_0_0_12"/>
<dbReference type="eggNOG" id="ENOG5034196">
    <property type="taxonomic scope" value="Bacteria"/>
</dbReference>
<evidence type="ECO:0000313" key="2">
    <source>
        <dbReference type="EMBL" id="AEF84843.1"/>
    </source>
</evidence>
<dbReference type="RefSeq" id="WP_015708301.1">
    <property type="nucleotide sequence ID" value="NC_015578.1"/>
</dbReference>
<accession>F5YL89</accession>
<gene>
    <name evidence="2" type="ordered locus">TREPR_1835</name>
</gene>
<protein>
    <recommendedName>
        <fullName evidence="1">Pallilysin beta barrel domain-containing protein</fullName>
    </recommendedName>
</protein>
<proteinExistence type="predicted"/>
<dbReference type="Pfam" id="PF18663">
    <property type="entry name" value="Pallilysin"/>
    <property type="match status" value="1"/>
</dbReference>
<sequence length="501" mass="56468">MTRKFIKTLTLVIFLFTAIGIAYLYLKPETFFHIQSKKQYQTKIVLPQDPELAGYNGGSDVERMVYEDTMNAKVALKEGEAMVAVLTQDLDGDMVDEQILAYRNVLEMDSPITVTYVDFDDTIGGYRILWSAATAVTRPGTASIYTQDLIGDRSLCILVSGMNSAGEQTLTIFHGMPQEIPPEEAIFSKIAELKIDGSIQVQEAERTQAYQLGLARGQSFTLASYGRDSFSTNILDQVETIYTFNSSSGIYEQERVNRIPGSQIEQRRVRELLNGGKEEFEKFVTGLWYYVSPQGTLDNRQYIYFDPPSREIIFYGEEIQQVFTWQNSSATRHGLYVSSQNISVTTLRRFLDIELESLDSIRVKVFEDVRLKIYVTAPWDGSYRKAGSMDTAAVKTENLTLPYIDASFDGSIGRMAFSSDGSYTLYSGGAIQKRGKYAFFMLDNQELLELRPQSNTGLVHETYRVERNGSSENITLVRIRLGTRGIQELHEAAISLAKISV</sequence>
<dbReference type="KEGG" id="tpi:TREPR_1835"/>
<reference evidence="3" key="1">
    <citation type="submission" date="2009-12" db="EMBL/GenBank/DDBJ databases">
        <title>Complete sequence of Treponema primitia strain ZAS-2.</title>
        <authorList>
            <person name="Tetu S.G."/>
            <person name="Matson E."/>
            <person name="Ren Q."/>
            <person name="Seshadri R."/>
            <person name="Elbourne L."/>
            <person name="Hassan K.A."/>
            <person name="Durkin A."/>
            <person name="Radune D."/>
            <person name="Mohamoud Y."/>
            <person name="Shay R."/>
            <person name="Jin S."/>
            <person name="Zhang X."/>
            <person name="Lucey K."/>
            <person name="Ballor N.R."/>
            <person name="Ottesen E."/>
            <person name="Rosenthal R."/>
            <person name="Allen A."/>
            <person name="Leadbetter J.R."/>
            <person name="Paulsen I.T."/>
        </authorList>
    </citation>
    <scope>NUCLEOTIDE SEQUENCE [LARGE SCALE GENOMIC DNA]</scope>
    <source>
        <strain evidence="3">ATCC BAA-887 / DSM 12427 / ZAS-2</strain>
    </source>
</reference>
<dbReference type="AlphaFoldDB" id="F5YL89"/>
<feature type="domain" description="Pallilysin beta barrel" evidence="1">
    <location>
        <begin position="266"/>
        <end position="385"/>
    </location>
</feature>
<keyword evidence="3" id="KW-1185">Reference proteome</keyword>
<dbReference type="STRING" id="545694.TREPR_1835"/>
<dbReference type="InterPro" id="IPR041037">
    <property type="entry name" value="Pallilysin"/>
</dbReference>
<evidence type="ECO:0000313" key="3">
    <source>
        <dbReference type="Proteomes" id="UP000009223"/>
    </source>
</evidence>
<organism evidence="2 3">
    <name type="scientific">Treponema primitia (strain ATCC BAA-887 / DSM 12427 / ZAS-2)</name>
    <dbReference type="NCBI Taxonomy" id="545694"/>
    <lineage>
        <taxon>Bacteria</taxon>
        <taxon>Pseudomonadati</taxon>
        <taxon>Spirochaetota</taxon>
        <taxon>Spirochaetia</taxon>
        <taxon>Spirochaetales</taxon>
        <taxon>Treponemataceae</taxon>
        <taxon>Treponema</taxon>
    </lineage>
</organism>
<reference evidence="2 3" key="2">
    <citation type="journal article" date="2011" name="ISME J.">
        <title>RNA-seq reveals cooperative metabolic interactions between two termite-gut spirochete species in co-culture.</title>
        <authorList>
            <person name="Rosenthal A.Z."/>
            <person name="Matson E.G."/>
            <person name="Eldar A."/>
            <person name="Leadbetter J.R."/>
        </authorList>
    </citation>
    <scope>NUCLEOTIDE SEQUENCE [LARGE SCALE GENOMIC DNA]</scope>
    <source>
        <strain evidence="3">ATCC BAA-887 / DSM 12427 / ZAS-2</strain>
    </source>
</reference>
<dbReference type="OrthoDB" id="366418at2"/>
<dbReference type="Proteomes" id="UP000009223">
    <property type="component" value="Chromosome"/>
</dbReference>
<evidence type="ECO:0000259" key="1">
    <source>
        <dbReference type="Pfam" id="PF18663"/>
    </source>
</evidence>
<dbReference type="EMBL" id="CP001843">
    <property type="protein sequence ID" value="AEF84843.1"/>
    <property type="molecule type" value="Genomic_DNA"/>
</dbReference>
<name>F5YL89_TREPZ</name>
<dbReference type="NCBIfam" id="NF033751">
    <property type="entry name" value="pallilysin_like"/>
    <property type="match status" value="1"/>
</dbReference>